<evidence type="ECO:0000259" key="1">
    <source>
        <dbReference type="Pfam" id="PF05699"/>
    </source>
</evidence>
<dbReference type="InterPro" id="IPR012337">
    <property type="entry name" value="RNaseH-like_sf"/>
</dbReference>
<reference evidence="2 3" key="1">
    <citation type="submission" date="2019-12" db="EMBL/GenBank/DDBJ databases">
        <authorList>
            <person name="Alioto T."/>
            <person name="Alioto T."/>
            <person name="Gomez Garrido J."/>
        </authorList>
    </citation>
    <scope>NUCLEOTIDE SEQUENCE [LARGE SCALE GENOMIC DNA]</scope>
</reference>
<dbReference type="Gramene" id="OE9A090371T1">
    <property type="protein sequence ID" value="OE9A090371C1"/>
    <property type="gene ID" value="OE9A090371"/>
</dbReference>
<dbReference type="SUPFAM" id="SSF53098">
    <property type="entry name" value="Ribonuclease H-like"/>
    <property type="match status" value="1"/>
</dbReference>
<proteinExistence type="predicted"/>
<dbReference type="Proteomes" id="UP000594638">
    <property type="component" value="Unassembled WGS sequence"/>
</dbReference>
<feature type="domain" description="HAT C-terminal dimerisation" evidence="1">
    <location>
        <begin position="7"/>
        <end position="69"/>
    </location>
</feature>
<comment type="caution">
    <text evidence="2">The sequence shown here is derived from an EMBL/GenBank/DDBJ whole genome shotgun (WGS) entry which is preliminary data.</text>
</comment>
<accession>A0A8S0SVC9</accession>
<evidence type="ECO:0000313" key="3">
    <source>
        <dbReference type="Proteomes" id="UP000594638"/>
    </source>
</evidence>
<protein>
    <submittedName>
        <fullName evidence="2">Uncharacterized protein LOC111406401</fullName>
    </submittedName>
</protein>
<organism evidence="2 3">
    <name type="scientific">Olea europaea subsp. europaea</name>
    <dbReference type="NCBI Taxonomy" id="158383"/>
    <lineage>
        <taxon>Eukaryota</taxon>
        <taxon>Viridiplantae</taxon>
        <taxon>Streptophyta</taxon>
        <taxon>Embryophyta</taxon>
        <taxon>Tracheophyta</taxon>
        <taxon>Spermatophyta</taxon>
        <taxon>Magnoliopsida</taxon>
        <taxon>eudicotyledons</taxon>
        <taxon>Gunneridae</taxon>
        <taxon>Pentapetalae</taxon>
        <taxon>asterids</taxon>
        <taxon>lamiids</taxon>
        <taxon>Lamiales</taxon>
        <taxon>Oleaceae</taxon>
        <taxon>Oleeae</taxon>
        <taxon>Olea</taxon>
    </lineage>
</organism>
<dbReference type="OrthoDB" id="903855at2759"/>
<gene>
    <name evidence="2" type="ORF">OLEA9_A090371</name>
</gene>
<dbReference type="GO" id="GO:0046983">
    <property type="term" value="F:protein dimerization activity"/>
    <property type="evidence" value="ECO:0007669"/>
    <property type="project" value="InterPro"/>
</dbReference>
<dbReference type="AlphaFoldDB" id="A0A8S0SVC9"/>
<evidence type="ECO:0000313" key="2">
    <source>
        <dbReference type="EMBL" id="CAA2995675.1"/>
    </source>
</evidence>
<sequence length="111" mass="12810">MLVTALWWKKFGEKYPELQRLATQILSQSCDGASKFKLKRSLVEFLLTKEQNCIEQQTLNDLIFVHYNLQLQNFETSQSSYISANEIGPMNNWKVDEAQSGDIEPSLMGFD</sequence>
<dbReference type="EMBL" id="CACTIH010005506">
    <property type="protein sequence ID" value="CAA2995675.1"/>
    <property type="molecule type" value="Genomic_DNA"/>
</dbReference>
<keyword evidence="3" id="KW-1185">Reference proteome</keyword>
<name>A0A8S0SVC9_OLEEU</name>
<dbReference type="InterPro" id="IPR008906">
    <property type="entry name" value="HATC_C_dom"/>
</dbReference>
<dbReference type="Pfam" id="PF05699">
    <property type="entry name" value="Dimer_Tnp_hAT"/>
    <property type="match status" value="1"/>
</dbReference>